<comment type="subunit">
    <text evidence="7">Heterodimer of a TEP1-N chain and an TEP1-C chain non-covalently linked. Forms a complex composed of TEP1-N and TEP1-C heterodimer, LRIM1 and APL1C; the interaction stabilizes TEP1-N and TEP1-C heterodimer, prevents its binding to tissues while circulating in the hemolymph and protects the thioester bond from hydrolysis. Mature TEP1 and to a lesser extent full-length TEP1 interact with SPCLIP1; the interaction is induced by microbial infection.</text>
</comment>
<dbReference type="Gene3D" id="2.20.130.20">
    <property type="match status" value="2"/>
</dbReference>
<keyword evidence="3" id="KW-0882">Thioester bond</keyword>
<dbReference type="Pfam" id="PF17791">
    <property type="entry name" value="MG3"/>
    <property type="match status" value="1"/>
</dbReference>
<feature type="signal peptide" evidence="9">
    <location>
        <begin position="1"/>
        <end position="18"/>
    </location>
</feature>
<dbReference type="Gene3D" id="2.60.40.690">
    <property type="entry name" value="Alpha-macroglobulin, receptor-binding domain"/>
    <property type="match status" value="1"/>
</dbReference>
<dbReference type="PANTHER" id="PTHR11412">
    <property type="entry name" value="MACROGLOBULIN / COMPLEMENT"/>
    <property type="match status" value="1"/>
</dbReference>
<dbReference type="InterPro" id="IPR049135">
    <property type="entry name" value="TEP1_CUB2"/>
</dbReference>
<dbReference type="EMBL" id="JADBJN010000004">
    <property type="protein sequence ID" value="KAG5667162.1"/>
    <property type="molecule type" value="Genomic_DNA"/>
</dbReference>
<evidence type="ECO:0000256" key="5">
    <source>
        <dbReference type="ARBA" id="ARBA00023180"/>
    </source>
</evidence>
<dbReference type="FunFam" id="2.60.40.1930:FF:000001">
    <property type="entry name" value="CD109 isoform 3"/>
    <property type="match status" value="1"/>
</dbReference>
<comment type="caution">
    <text evidence="13">The sequence shown here is derived from an EMBL/GenBank/DDBJ whole genome shotgun (WGS) entry which is preliminary data.</text>
</comment>
<dbReference type="InterPro" id="IPR011626">
    <property type="entry name" value="Alpha-macroglobulin_TED"/>
</dbReference>
<evidence type="ECO:0000259" key="10">
    <source>
        <dbReference type="SMART" id="SM01359"/>
    </source>
</evidence>
<dbReference type="Gene3D" id="2.60.40.1940">
    <property type="match status" value="1"/>
</dbReference>
<dbReference type="GO" id="GO:0005615">
    <property type="term" value="C:extracellular space"/>
    <property type="evidence" value="ECO:0007669"/>
    <property type="project" value="InterPro"/>
</dbReference>
<dbReference type="SUPFAM" id="SSF49410">
    <property type="entry name" value="Alpha-macroglobulin receptor domain"/>
    <property type="match status" value="1"/>
</dbReference>
<feature type="domain" description="Alpha-2-macroglobulin" evidence="11">
    <location>
        <begin position="693"/>
        <end position="784"/>
    </location>
</feature>
<feature type="domain" description="Alpha-macroglobulin receptor-binding" evidence="12">
    <location>
        <begin position="1267"/>
        <end position="1359"/>
    </location>
</feature>
<dbReference type="PANTHER" id="PTHR11412:SF136">
    <property type="entry name" value="CD109 ANTIGEN"/>
    <property type="match status" value="1"/>
</dbReference>
<evidence type="ECO:0000313" key="13">
    <source>
        <dbReference type="EMBL" id="KAG5667162.1"/>
    </source>
</evidence>
<evidence type="ECO:0000256" key="7">
    <source>
        <dbReference type="ARBA" id="ARBA00063781"/>
    </source>
</evidence>
<dbReference type="InterPro" id="IPR008930">
    <property type="entry name" value="Terpenoid_cyclase/PrenylTrfase"/>
</dbReference>
<evidence type="ECO:0000259" key="12">
    <source>
        <dbReference type="SMART" id="SM01361"/>
    </source>
</evidence>
<dbReference type="InterPro" id="IPR001599">
    <property type="entry name" value="Macroglobln_a2"/>
</dbReference>
<organism evidence="13 14">
    <name type="scientific">Polypedilum vanderplanki</name>
    <name type="common">Sleeping chironomid midge</name>
    <dbReference type="NCBI Taxonomy" id="319348"/>
    <lineage>
        <taxon>Eukaryota</taxon>
        <taxon>Metazoa</taxon>
        <taxon>Ecdysozoa</taxon>
        <taxon>Arthropoda</taxon>
        <taxon>Hexapoda</taxon>
        <taxon>Insecta</taxon>
        <taxon>Pterygota</taxon>
        <taxon>Neoptera</taxon>
        <taxon>Endopterygota</taxon>
        <taxon>Diptera</taxon>
        <taxon>Nematocera</taxon>
        <taxon>Chironomoidea</taxon>
        <taxon>Chironomidae</taxon>
        <taxon>Chironominae</taxon>
        <taxon>Polypedilum</taxon>
        <taxon>Polypedilum</taxon>
    </lineage>
</organism>
<keyword evidence="2" id="KW-0391">Immunity</keyword>
<dbReference type="InterPro" id="IPR019742">
    <property type="entry name" value="MacrogloblnA2_CS"/>
</dbReference>
<dbReference type="InterPro" id="IPR041555">
    <property type="entry name" value="MG3"/>
</dbReference>
<dbReference type="Pfam" id="PF07677">
    <property type="entry name" value="A2M_recep"/>
    <property type="match status" value="1"/>
</dbReference>
<dbReference type="SMART" id="SM01360">
    <property type="entry name" value="A2M"/>
    <property type="match status" value="1"/>
</dbReference>
<dbReference type="Gene3D" id="2.60.120.1540">
    <property type="match status" value="1"/>
</dbReference>
<dbReference type="InterPro" id="IPR013783">
    <property type="entry name" value="Ig-like_fold"/>
</dbReference>
<dbReference type="SMART" id="SM01361">
    <property type="entry name" value="A2M_recep"/>
    <property type="match status" value="1"/>
</dbReference>
<evidence type="ECO:0000256" key="3">
    <source>
        <dbReference type="ARBA" id="ARBA00022966"/>
    </source>
</evidence>
<dbReference type="InterPro" id="IPR011625">
    <property type="entry name" value="A2M_N_BRD"/>
</dbReference>
<dbReference type="InterPro" id="IPR047565">
    <property type="entry name" value="Alpha-macroglob_thiol-ester_cl"/>
</dbReference>
<dbReference type="Pfam" id="PF21412">
    <property type="entry name" value="TEP1_CUB2"/>
    <property type="match status" value="1"/>
</dbReference>
<evidence type="ECO:0000256" key="4">
    <source>
        <dbReference type="ARBA" id="ARBA00023157"/>
    </source>
</evidence>
<dbReference type="GO" id="GO:0004866">
    <property type="term" value="F:endopeptidase inhibitor activity"/>
    <property type="evidence" value="ECO:0007669"/>
    <property type="project" value="InterPro"/>
</dbReference>
<evidence type="ECO:0000256" key="9">
    <source>
        <dbReference type="SAM" id="SignalP"/>
    </source>
</evidence>
<feature type="chain" id="PRO_5039917088" description="TEP1-F" evidence="9">
    <location>
        <begin position="19"/>
        <end position="1361"/>
    </location>
</feature>
<dbReference type="Pfam" id="PF00207">
    <property type="entry name" value="A2M"/>
    <property type="match status" value="1"/>
</dbReference>
<dbReference type="Gene3D" id="2.60.40.10">
    <property type="entry name" value="Immunoglobulins"/>
    <property type="match status" value="1"/>
</dbReference>
<dbReference type="OrthoDB" id="9998011at2759"/>
<dbReference type="InterPro" id="IPR009048">
    <property type="entry name" value="A-macroglobulin_rcpt-bd"/>
</dbReference>
<keyword evidence="4" id="KW-1015">Disulfide bond</keyword>
<gene>
    <name evidence="13" type="ORF">PVAND_015159</name>
</gene>
<dbReference type="PROSITE" id="PS00477">
    <property type="entry name" value="ALPHA_2_MACROGLOBULIN"/>
    <property type="match status" value="1"/>
</dbReference>
<dbReference type="Gene3D" id="2.60.40.1930">
    <property type="match status" value="2"/>
</dbReference>
<dbReference type="Pfam" id="PF07678">
    <property type="entry name" value="TED_complement"/>
    <property type="match status" value="2"/>
</dbReference>
<evidence type="ECO:0000256" key="8">
    <source>
        <dbReference type="ARBA" id="ARBA00078071"/>
    </source>
</evidence>
<evidence type="ECO:0000256" key="1">
    <source>
        <dbReference type="ARBA" id="ARBA00022729"/>
    </source>
</evidence>
<dbReference type="Proteomes" id="UP001107558">
    <property type="component" value="Chromosome 4"/>
</dbReference>
<dbReference type="Pfam" id="PF01835">
    <property type="entry name" value="MG2"/>
    <property type="match status" value="1"/>
</dbReference>
<dbReference type="InterPro" id="IPR002890">
    <property type="entry name" value="MG2"/>
</dbReference>
<evidence type="ECO:0000256" key="6">
    <source>
        <dbReference type="ARBA" id="ARBA00057615"/>
    </source>
</evidence>
<dbReference type="SUPFAM" id="SSF48239">
    <property type="entry name" value="Terpenoid cyclases/Protein prenyltransferases"/>
    <property type="match status" value="1"/>
</dbReference>
<keyword evidence="5" id="KW-0325">Glycoprotein</keyword>
<name>A0A9J6BBT5_POLVA</name>
<dbReference type="Pfam" id="PF07703">
    <property type="entry name" value="A2M_BRD"/>
    <property type="match status" value="1"/>
</dbReference>
<keyword evidence="14" id="KW-1185">Reference proteome</keyword>
<comment type="function">
    <text evidence="6">Binds covalently through a thioester bond to the pathogen surface resulting in pathogen clearance.</text>
</comment>
<proteinExistence type="predicted"/>
<keyword evidence="1 9" id="KW-0732">Signal</keyword>
<dbReference type="InterPro" id="IPR036595">
    <property type="entry name" value="A-macroglobulin_rcpt-bd_sf"/>
</dbReference>
<dbReference type="SMART" id="SM01359">
    <property type="entry name" value="A2M_N_2"/>
    <property type="match status" value="1"/>
</dbReference>
<accession>A0A9J6BBT5</accession>
<dbReference type="SMART" id="SM01419">
    <property type="entry name" value="Thiol-ester_cl"/>
    <property type="match status" value="1"/>
</dbReference>
<evidence type="ECO:0000313" key="14">
    <source>
        <dbReference type="Proteomes" id="UP001107558"/>
    </source>
</evidence>
<dbReference type="GO" id="GO:0002376">
    <property type="term" value="P:immune system process"/>
    <property type="evidence" value="ECO:0007669"/>
    <property type="project" value="UniProtKB-KW"/>
</dbReference>
<sequence length="1361" mass="154583">MNEFVFVIILYFCKFIEGKGFFTIVGPDVMNYQQTYPLILTTDGFDKPEKFELKIFGKLEGGGIYENKQTVTMSGNGMKKISFDLKSQSPGNYFIKLQSLSNSSFSQTFRLNLNNKKHSVLIQTDKAIYKPSDEVQFRVVIIDGQTKPIKVENVKVFITDPDDNLVKQYDKIYFRHGVFKQKFQLSDEPILGEWKIHVKVNNESEETIKIFEVDEYLLPTFDVKIITKENYRQDEKIVVSYDAVYTYGKKVEGEAILTAEIQNDWWWELEKKKILIKTLNSTTTTFDPKNDLNIQSILYFRPISITISFKEKLTGKIRNATTVVTIYEVPYFIEMMGSSQSMKPGITFNFTAFVKDINQIPVSDDKNPIIFNVTYTLDELEPEIETTTWPISWWFPRRRYKQIKQTFEKFLKDGKAEISMIATKNITSVDIEIIYLDSRSYFSTWISPTESNQYIQAEAIGQLTLSKPTTIEVISNTNMKVLNYIVIGRNKILASARHQVGGLKKFKFSFNSTVEMLPITRLIVFYLTNDGEIISDHLDLTYETELKNFLTINLSKNETKPNTLVNLTFKSMPNSYVGLLGVDQSVLLLKSGNDIDKNLVSNELSLYTWPNVFNSDWEEPTTFLYYNDFASTLVFTNAKAEYERQNLFRPDIAFPSAQGTTTSVPFAPPTTQIKPEVNPSPNEIVTRKFFPETWLFDCIENTNGTKTITKVIPDTITSWIITGFSLNLNDGLGLTKESSKLTVFQPFFIALNLPYSIKRGETIAIEVIIFNYMTNDLKDTTVYLYENSDFKFVNSKEKSQKITAKSNTGTSVKFTITPTKIGYITLIVEAISSFAGDKIQKLLLVEAEGITEYVNEAVLVDLRTQKEFENHFEVKIPNYAITDSVKIEASVIGDLLGPTIENLNNLINLPNGCGEQNMLSFVPDIVVLNYLTKLNKLTLDLQKKLTKYLEIGYQRELIYKHNDGSYSAFGEGDQNGSTWLTAFVIRSFNQASKFITIDEKIIQDGLNFLSSVQNDDGSFSENGIIFHKAMQGGATSSITMTAYILITYLENQNFNRSVVTKATDFLIKNVKTSNDDFAIAISSYALTLANQKNLAENLLKKFSGKFNNVEAAGYLLMTFDLLNRSNEVLIATNWLVKQRNKFGGFESTQETVVGLTALAQIAAKLSITKSNMKIDFNFDNFNSKSINVTEENSLVLQTIEIPSNVRKIDVTATGSGFSLLQISYHYNHNEMSQKSSIDLKLDVQNKTTNGYSLEICVGIKGTKNEQSNMAVVEADIISGYIFDVEDIKQRNLNINETTLKRIDFENGNTLAIFYFDFLTTKLQCLEVSAFLTFEIDNQKSASVTAYDYYDTSVIASGFYNL</sequence>
<evidence type="ECO:0000256" key="2">
    <source>
        <dbReference type="ARBA" id="ARBA00022859"/>
    </source>
</evidence>
<feature type="domain" description="Alpha-2-macroglobulin bait region" evidence="10">
    <location>
        <begin position="455"/>
        <end position="589"/>
    </location>
</feature>
<protein>
    <recommendedName>
        <fullName evidence="8">TEP1-F</fullName>
    </recommendedName>
</protein>
<dbReference type="InterPro" id="IPR050473">
    <property type="entry name" value="A2M/Complement_sys"/>
</dbReference>
<dbReference type="Gene3D" id="2.60.40.2950">
    <property type="match status" value="1"/>
</dbReference>
<reference evidence="13" key="1">
    <citation type="submission" date="2021-03" db="EMBL/GenBank/DDBJ databases">
        <title>Chromosome level genome of the anhydrobiotic midge Polypedilum vanderplanki.</title>
        <authorList>
            <person name="Yoshida Y."/>
            <person name="Kikawada T."/>
            <person name="Gusev O."/>
        </authorList>
    </citation>
    <scope>NUCLEOTIDE SEQUENCE</scope>
    <source>
        <strain evidence="13">NIAS01</strain>
        <tissue evidence="13">Whole body or cell culture</tissue>
    </source>
</reference>
<dbReference type="Gene3D" id="1.50.10.20">
    <property type="match status" value="1"/>
</dbReference>
<evidence type="ECO:0000259" key="11">
    <source>
        <dbReference type="SMART" id="SM01360"/>
    </source>
</evidence>